<protein>
    <submittedName>
        <fullName evidence="1">Uncharacterized protein</fullName>
    </submittedName>
</protein>
<keyword evidence="2" id="KW-1185">Reference proteome</keyword>
<accession>A0A8J4TXG5</accession>
<evidence type="ECO:0000313" key="1">
    <source>
        <dbReference type="EMBL" id="KAF5897223.1"/>
    </source>
</evidence>
<dbReference type="EMBL" id="QNUK01000243">
    <property type="protein sequence ID" value="KAF5897223.1"/>
    <property type="molecule type" value="Genomic_DNA"/>
</dbReference>
<evidence type="ECO:0000313" key="2">
    <source>
        <dbReference type="Proteomes" id="UP000727407"/>
    </source>
</evidence>
<dbReference type="Proteomes" id="UP000727407">
    <property type="component" value="Unassembled WGS sequence"/>
</dbReference>
<gene>
    <name evidence="1" type="ORF">DAT39_013056</name>
</gene>
<dbReference type="AlphaFoldDB" id="A0A8J4TXG5"/>
<reference evidence="1" key="1">
    <citation type="submission" date="2020-07" db="EMBL/GenBank/DDBJ databases">
        <title>Clarias magur genome sequencing, assembly and annotation.</title>
        <authorList>
            <person name="Kushwaha B."/>
            <person name="Kumar R."/>
            <person name="Das P."/>
            <person name="Joshi C.G."/>
            <person name="Kumar D."/>
            <person name="Nagpure N.S."/>
            <person name="Pandey M."/>
            <person name="Agarwal S."/>
            <person name="Srivastava S."/>
            <person name="Singh M."/>
            <person name="Sahoo L."/>
            <person name="Jayasankar P."/>
            <person name="Meher P.K."/>
            <person name="Koringa P.G."/>
            <person name="Iquebal M.A."/>
            <person name="Das S.P."/>
            <person name="Bit A."/>
            <person name="Patnaik S."/>
            <person name="Patel N."/>
            <person name="Shah T.M."/>
            <person name="Hinsu A."/>
            <person name="Jena J.K."/>
        </authorList>
    </citation>
    <scope>NUCLEOTIDE SEQUENCE</scope>
    <source>
        <strain evidence="1">CIFAMagur01</strain>
        <tissue evidence="1">Testis</tissue>
    </source>
</reference>
<name>A0A8J4TXG5_CLAMG</name>
<proteinExistence type="predicted"/>
<sequence>MKESGSPRVRKLMAIRLTRFRKAAEGCDCSWHELSFIMFALHICFEPAYRKCHSQVVCFTQIAT</sequence>
<organism evidence="1 2">
    <name type="scientific">Clarias magur</name>
    <name type="common">Asian catfish</name>
    <name type="synonym">Macropteronotus magur</name>
    <dbReference type="NCBI Taxonomy" id="1594786"/>
    <lineage>
        <taxon>Eukaryota</taxon>
        <taxon>Metazoa</taxon>
        <taxon>Chordata</taxon>
        <taxon>Craniata</taxon>
        <taxon>Vertebrata</taxon>
        <taxon>Euteleostomi</taxon>
        <taxon>Actinopterygii</taxon>
        <taxon>Neopterygii</taxon>
        <taxon>Teleostei</taxon>
        <taxon>Ostariophysi</taxon>
        <taxon>Siluriformes</taxon>
        <taxon>Clariidae</taxon>
        <taxon>Clarias</taxon>
    </lineage>
</organism>
<comment type="caution">
    <text evidence="1">The sequence shown here is derived from an EMBL/GenBank/DDBJ whole genome shotgun (WGS) entry which is preliminary data.</text>
</comment>